<dbReference type="EMBL" id="JBHSPW010000015">
    <property type="protein sequence ID" value="MFC5896530.1"/>
    <property type="molecule type" value="Genomic_DNA"/>
</dbReference>
<comment type="caution">
    <text evidence="1">The sequence shown here is derived from an EMBL/GenBank/DDBJ whole genome shotgun (WGS) entry which is preliminary data.</text>
</comment>
<organism evidence="1 2">
    <name type="scientific">Streptomyces ramulosus</name>
    <dbReference type="NCBI Taxonomy" id="47762"/>
    <lineage>
        <taxon>Bacteria</taxon>
        <taxon>Bacillati</taxon>
        <taxon>Actinomycetota</taxon>
        <taxon>Actinomycetes</taxon>
        <taxon>Kitasatosporales</taxon>
        <taxon>Streptomycetaceae</taxon>
        <taxon>Streptomyces</taxon>
    </lineage>
</organism>
<accession>A0ABW1FRQ7</accession>
<proteinExistence type="predicted"/>
<dbReference type="Gene3D" id="3.30.460.10">
    <property type="entry name" value="Beta Polymerase, domain 2"/>
    <property type="match status" value="1"/>
</dbReference>
<dbReference type="RefSeq" id="WP_345093303.1">
    <property type="nucleotide sequence ID" value="NZ_BAAAWG010000025.1"/>
</dbReference>
<reference evidence="2" key="1">
    <citation type="journal article" date="2019" name="Int. J. Syst. Evol. Microbiol.">
        <title>The Global Catalogue of Microorganisms (GCM) 10K type strain sequencing project: providing services to taxonomists for standard genome sequencing and annotation.</title>
        <authorList>
            <consortium name="The Broad Institute Genomics Platform"/>
            <consortium name="The Broad Institute Genome Sequencing Center for Infectious Disease"/>
            <person name="Wu L."/>
            <person name="Ma J."/>
        </authorList>
    </citation>
    <scope>NUCLEOTIDE SEQUENCE [LARGE SCALE GENOMIC DNA]</scope>
    <source>
        <strain evidence="2">CGMCC 1.15809</strain>
    </source>
</reference>
<evidence type="ECO:0000313" key="1">
    <source>
        <dbReference type="EMBL" id="MFC5896530.1"/>
    </source>
</evidence>
<dbReference type="InterPro" id="IPR043519">
    <property type="entry name" value="NT_sf"/>
</dbReference>
<sequence>MTLPREEPVVAAAAVARHLLPRARLVVVGGSVLTALGTPMSDLDMVAVLPRVTAPRHRALRRRGWPVELLVHDERTLAAHCADGFRRRWPGIPRLLAQGEILVDEDGLGARLRTEMRQRLADGPAPATAAETDALRYELTDLLDDLAGTDDAGEAAFVAARVLTKTAQLALLTARHWQGNGKWLLRELRTARPDLAARLTAAAGDPAALAQAARATLREVGGELREYDVAQPRQP</sequence>
<name>A0ABW1FRQ7_9ACTN</name>
<evidence type="ECO:0000313" key="2">
    <source>
        <dbReference type="Proteomes" id="UP001596241"/>
    </source>
</evidence>
<keyword evidence="2" id="KW-1185">Reference proteome</keyword>
<dbReference type="Proteomes" id="UP001596241">
    <property type="component" value="Unassembled WGS sequence"/>
</dbReference>
<protein>
    <submittedName>
        <fullName evidence="1">Nucleotidyltransferase domain-containing protein</fullName>
    </submittedName>
</protein>
<gene>
    <name evidence="1" type="ORF">ACFP3M_27405</name>
</gene>
<dbReference type="SUPFAM" id="SSF81301">
    <property type="entry name" value="Nucleotidyltransferase"/>
    <property type="match status" value="1"/>
</dbReference>